<gene>
    <name evidence="2" type="ORF">mvi_53460</name>
    <name evidence="3" type="ORF">QR79_29015</name>
</gene>
<feature type="region of interest" description="Disordered" evidence="1">
    <location>
        <begin position="1"/>
        <end position="29"/>
    </location>
</feature>
<dbReference type="Proteomes" id="UP000036471">
    <property type="component" value="Unassembled WGS sequence"/>
</dbReference>
<name>A0A0J6QXU2_9HYPH</name>
<dbReference type="EMBL" id="AP024145">
    <property type="protein sequence ID" value="BCM86885.1"/>
    <property type="molecule type" value="Genomic_DNA"/>
</dbReference>
<keyword evidence="4" id="KW-1185">Reference proteome</keyword>
<accession>A0A147FLJ1</accession>
<dbReference type="AlphaFoldDB" id="A0A0J6QXU2"/>
<evidence type="ECO:0000256" key="1">
    <source>
        <dbReference type="SAM" id="MobiDB-lite"/>
    </source>
</evidence>
<dbReference type="RefSeq" id="WP_048430154.1">
    <property type="nucleotide sequence ID" value="NZ_AP024145.1"/>
</dbReference>
<evidence type="ECO:0000313" key="5">
    <source>
        <dbReference type="Proteomes" id="UP000663508"/>
    </source>
</evidence>
<protein>
    <submittedName>
        <fullName evidence="2">Uncharacterized protein</fullName>
    </submittedName>
</protein>
<sequence length="175" mass="19231">MKRPQRVDGSDSSGFDHRRRDAATESETRAAETGLAAAFLVEVMGEDVAAAFFARFEGVMAEVCRRAEDLAHIHRAADEPVTTLPADKVRHPGPRWEKLSPDERRRIEALAARIGQGEEHASVIVMQRRTTEASQPYDLISGEDAFLALVDVMGHAAVPVHIAPPIPPETLELFD</sequence>
<dbReference type="KEGG" id="mind:mvi_53460"/>
<dbReference type="EMBL" id="JTHG01000371">
    <property type="protein sequence ID" value="KMO11952.1"/>
    <property type="molecule type" value="Genomic_DNA"/>
</dbReference>
<accession>A0A0J6QXU2</accession>
<dbReference type="OrthoDB" id="9977695at2"/>
<evidence type="ECO:0000313" key="2">
    <source>
        <dbReference type="EMBL" id="BCM86885.1"/>
    </source>
</evidence>
<organism evidence="2 5">
    <name type="scientific">Methylobacterium indicum</name>
    <dbReference type="NCBI Taxonomy" id="1775910"/>
    <lineage>
        <taxon>Bacteria</taxon>
        <taxon>Pseudomonadati</taxon>
        <taxon>Pseudomonadota</taxon>
        <taxon>Alphaproteobacteria</taxon>
        <taxon>Hyphomicrobiales</taxon>
        <taxon>Methylobacteriaceae</taxon>
        <taxon>Methylobacterium</taxon>
    </lineage>
</organism>
<evidence type="ECO:0000313" key="4">
    <source>
        <dbReference type="Proteomes" id="UP000036471"/>
    </source>
</evidence>
<proteinExistence type="predicted"/>
<dbReference type="Proteomes" id="UP000663508">
    <property type="component" value="Chromosome"/>
</dbReference>
<reference evidence="2" key="2">
    <citation type="submission" date="2020-11" db="EMBL/GenBank/DDBJ databases">
        <title>Complete genome sequence of a novel pathogenic Methylobacterium strain isolated from rice in Vietnam.</title>
        <authorList>
            <person name="Lai K."/>
            <person name="Okazaki S."/>
            <person name="Higashi K."/>
            <person name="Mori H."/>
            <person name="Toyoda A."/>
            <person name="Kurokawa K."/>
        </authorList>
    </citation>
    <scope>NUCLEOTIDE SEQUENCE</scope>
    <source>
        <strain evidence="2">VL1</strain>
    </source>
</reference>
<reference evidence="3 4" key="1">
    <citation type="submission" date="2014-11" db="EMBL/GenBank/DDBJ databases">
        <title>Comparative genomics of Methylobacterium species.</title>
        <authorList>
            <person name="Chaudhry V."/>
            <person name="Patil P.B."/>
        </authorList>
    </citation>
    <scope>NUCLEOTIDE SEQUENCE [LARGE SCALE GENOMIC DNA]</scope>
    <source>
        <strain evidence="3 4">SE3.6</strain>
    </source>
</reference>
<evidence type="ECO:0000313" key="3">
    <source>
        <dbReference type="EMBL" id="KMO11952.1"/>
    </source>
</evidence>